<organism evidence="2">
    <name type="scientific">Ixodes ricinus</name>
    <name type="common">Common tick</name>
    <name type="synonym">Acarus ricinus</name>
    <dbReference type="NCBI Taxonomy" id="34613"/>
    <lineage>
        <taxon>Eukaryota</taxon>
        <taxon>Metazoa</taxon>
        <taxon>Ecdysozoa</taxon>
        <taxon>Arthropoda</taxon>
        <taxon>Chelicerata</taxon>
        <taxon>Arachnida</taxon>
        <taxon>Acari</taxon>
        <taxon>Parasitiformes</taxon>
        <taxon>Ixodida</taxon>
        <taxon>Ixodoidea</taxon>
        <taxon>Ixodidae</taxon>
        <taxon>Ixodinae</taxon>
        <taxon>Ixodes</taxon>
    </lineage>
</organism>
<dbReference type="CDD" id="cd00104">
    <property type="entry name" value="KAZAL_FS"/>
    <property type="match status" value="1"/>
</dbReference>
<dbReference type="GO" id="GO:0030198">
    <property type="term" value="P:extracellular matrix organization"/>
    <property type="evidence" value="ECO:0007669"/>
    <property type="project" value="TreeGrafter"/>
</dbReference>
<feature type="non-terminal residue" evidence="2">
    <location>
        <position position="1"/>
    </location>
</feature>
<dbReference type="PANTHER" id="PTHR13487">
    <property type="entry name" value="SERINE PROTEASE INHIBITOR"/>
    <property type="match status" value="1"/>
</dbReference>
<feature type="domain" description="Kazal-like" evidence="1">
    <location>
        <begin position="531"/>
        <end position="577"/>
    </location>
</feature>
<evidence type="ECO:0000313" key="2">
    <source>
        <dbReference type="EMBL" id="JAP69012.1"/>
    </source>
</evidence>
<name>A0A131XRL1_IXORI</name>
<dbReference type="Pfam" id="PF23298">
    <property type="entry name" value="FZ_RECK"/>
    <property type="match status" value="1"/>
</dbReference>
<dbReference type="AlphaFoldDB" id="A0A131XRL1"/>
<sequence>INRGDGWFGRPCCHKPKLKKCQLACLKAQSLQDLQPACRQSDEIDFQACLEKQDLGERCCNGAQTPECYIACKGVFVDPESRRKEREIKESLDVHCSAQSPVVLDCVRNVTHAKRSQTAHQKIHCCEYAPNDRCRTTCIHVLQTLEIEQEIMEGLLAGGCDAPMLHDKLWQCFLYSSKPKLPVSTKTFLPSDGAKIQCCLRATTIECQRLCLKTYGTDWASSWETFHTKCQYHPAEVDMQNCLADVDEPCELGCDDLSYCTHFNRRPAELFHSCNARSDKTAEADVRLWSQGLIRLPVMDIPVRNVSTCPPEAWKAVACTLQLKPCHRHDHASAICKDDCVDILNRCVDPSRLKEFQTPYTLCEALAPPGENPPCISLRPYLEMSKLEANVREVTHPCRAHTCNASSICILKRKCSDKDYPCSKYQCVSGCLVGEASKTIVPRGTFVSIPTLAHDSKCSMVCRCSNTGTLQDCTPQPCTGTDEPCWLGGRKYAHNTRFTVDCSDCFCDSGKVTCTAGPCSLDDTSGGKGILARGLPCSCPKDYFAVCGSNGKTYPNACLARCAGLSPDQYKIGICFDMDPCASNPCPRNTRCIVNRKVCLVRGYDVCKQYICVSPNKNCRQEPAETVCDTEHQEHYNLCMLFKRGSSLAHFGNCEQQCQQHGLVCGIDGETYKSECEAKAQRVLVDYRGPCLTVAVQDYPEGANDRLSYCSKVRCGPLPSKACTPTMLRGVCCPVCGSALRLGYNEKLAQYAVDAAKTDQPMALREILERLREQVYTSECDLFGYLDLRSNIIVVVVPVTKYPTRLQVMACQKEAQKLDTLIRARSPRLLSLLSLSVFTTTAEVHEETMSSDTAAKSPGLEVSCLLALFWSMAAVYLTVPL</sequence>
<dbReference type="PANTHER" id="PTHR13487:SF3">
    <property type="entry name" value="REVERSION-INDUCING CYSTEINE-RICH PROTEIN WITH KAZAL MOTIFS"/>
    <property type="match status" value="1"/>
</dbReference>
<proteinExistence type="evidence at transcript level"/>
<dbReference type="InterPro" id="IPR039016">
    <property type="entry name" value="RECK"/>
</dbReference>
<dbReference type="Pfam" id="PF22961">
    <property type="entry name" value="RECK-like_N"/>
    <property type="match status" value="1"/>
</dbReference>
<protein>
    <submittedName>
        <fullName evidence="2">Putative reversion-inducing cysteine-rich protein with kazal motif</fullName>
    </submittedName>
</protein>
<evidence type="ECO:0000259" key="1">
    <source>
        <dbReference type="PROSITE" id="PS51465"/>
    </source>
</evidence>
<dbReference type="Pfam" id="PF25027">
    <property type="entry name" value="EGF1_RECK"/>
    <property type="match status" value="1"/>
</dbReference>
<dbReference type="InterPro" id="IPR056979">
    <property type="entry name" value="FZ_RECK"/>
</dbReference>
<dbReference type="SMART" id="SM00280">
    <property type="entry name" value="KAZAL"/>
    <property type="match status" value="2"/>
</dbReference>
<reference evidence="2" key="1">
    <citation type="submission" date="2016-02" db="EMBL/GenBank/DDBJ databases">
        <title>RNAseq analyses of the midgut from blood- or serum-fed Ixodes ricinus ticks.</title>
        <authorList>
            <person name="Perner J."/>
            <person name="Provaznik J."/>
            <person name="Schrenkova J."/>
            <person name="Urbanova V."/>
            <person name="Ribeiro J.M."/>
            <person name="Kopacek P."/>
        </authorList>
    </citation>
    <scope>NUCLEOTIDE SEQUENCE</scope>
    <source>
        <tissue evidence="2">Gut</tissue>
    </source>
</reference>
<dbReference type="EMBL" id="GEFM01006784">
    <property type="protein sequence ID" value="JAP69012.1"/>
    <property type="molecule type" value="mRNA"/>
</dbReference>
<dbReference type="GO" id="GO:0005886">
    <property type="term" value="C:plasma membrane"/>
    <property type="evidence" value="ECO:0007669"/>
    <property type="project" value="TreeGrafter"/>
</dbReference>
<dbReference type="InterPro" id="IPR056976">
    <property type="entry name" value="EGF1_RECK"/>
</dbReference>
<accession>A0A131XRL1</accession>
<dbReference type="InterPro" id="IPR056977">
    <property type="entry name" value="FnI_RECK"/>
</dbReference>
<dbReference type="InterPro" id="IPR036058">
    <property type="entry name" value="Kazal_dom_sf"/>
</dbReference>
<dbReference type="InterPro" id="IPR002350">
    <property type="entry name" value="Kazal_dom"/>
</dbReference>
<dbReference type="GO" id="GO:0008191">
    <property type="term" value="F:metalloendopeptidase inhibitor activity"/>
    <property type="evidence" value="ECO:0007669"/>
    <property type="project" value="InterPro"/>
</dbReference>
<dbReference type="SUPFAM" id="SSF100895">
    <property type="entry name" value="Kazal-type serine protease inhibitors"/>
    <property type="match status" value="2"/>
</dbReference>
<dbReference type="Pfam" id="PF07648">
    <property type="entry name" value="Kazal_2"/>
    <property type="match status" value="3"/>
</dbReference>
<dbReference type="PROSITE" id="PS00282">
    <property type="entry name" value="KAZAL_1"/>
    <property type="match status" value="1"/>
</dbReference>
<dbReference type="PROSITE" id="PS51465">
    <property type="entry name" value="KAZAL_2"/>
    <property type="match status" value="1"/>
</dbReference>
<dbReference type="InterPro" id="IPR056978">
    <property type="entry name" value="CC4_RECK"/>
</dbReference>
<dbReference type="Pfam" id="PF25028">
    <property type="entry name" value="FnI_RECK"/>
    <property type="match status" value="1"/>
</dbReference>
<dbReference type="Pfam" id="PF23332">
    <property type="entry name" value="CC4_RECK"/>
    <property type="match status" value="2"/>
</dbReference>
<dbReference type="Gene3D" id="3.30.60.30">
    <property type="match status" value="2"/>
</dbReference>
<dbReference type="InterPro" id="IPR055110">
    <property type="entry name" value="RECK-like_N"/>
</dbReference>